<dbReference type="InterPro" id="IPR027417">
    <property type="entry name" value="P-loop_NTPase"/>
</dbReference>
<dbReference type="GO" id="GO:0005524">
    <property type="term" value="F:ATP binding"/>
    <property type="evidence" value="ECO:0007669"/>
    <property type="project" value="InterPro"/>
</dbReference>
<dbReference type="InterPro" id="IPR056599">
    <property type="entry name" value="AAA_lid_fung"/>
</dbReference>
<dbReference type="SUPFAM" id="SSF52540">
    <property type="entry name" value="P-loop containing nucleoside triphosphate hydrolases"/>
    <property type="match status" value="1"/>
</dbReference>
<dbReference type="EMBL" id="JAGHQM010000042">
    <property type="protein sequence ID" value="KAH0566001.1"/>
    <property type="molecule type" value="Genomic_DNA"/>
</dbReference>
<dbReference type="InterPro" id="IPR003959">
    <property type="entry name" value="ATPase_AAA_core"/>
</dbReference>
<organism evidence="4 5">
    <name type="scientific">Trichoglossum hirsutum</name>
    <dbReference type="NCBI Taxonomy" id="265104"/>
    <lineage>
        <taxon>Eukaryota</taxon>
        <taxon>Fungi</taxon>
        <taxon>Dikarya</taxon>
        <taxon>Ascomycota</taxon>
        <taxon>Pezizomycotina</taxon>
        <taxon>Geoglossomycetes</taxon>
        <taxon>Geoglossales</taxon>
        <taxon>Geoglossaceae</taxon>
        <taxon>Trichoglossum</taxon>
    </lineage>
</organism>
<dbReference type="Proteomes" id="UP000750711">
    <property type="component" value="Unassembled WGS sequence"/>
</dbReference>
<feature type="region of interest" description="Disordered" evidence="1">
    <location>
        <begin position="262"/>
        <end position="302"/>
    </location>
</feature>
<gene>
    <name evidence="4" type="ORF">GP486_000592</name>
</gene>
<dbReference type="Pfam" id="PF23232">
    <property type="entry name" value="AAA_lid_13"/>
    <property type="match status" value="1"/>
</dbReference>
<evidence type="ECO:0000313" key="4">
    <source>
        <dbReference type="EMBL" id="KAH0566001.1"/>
    </source>
</evidence>
<dbReference type="GO" id="GO:0016887">
    <property type="term" value="F:ATP hydrolysis activity"/>
    <property type="evidence" value="ECO:0007669"/>
    <property type="project" value="InterPro"/>
</dbReference>
<evidence type="ECO:0008006" key="6">
    <source>
        <dbReference type="Google" id="ProtNLM"/>
    </source>
</evidence>
<keyword evidence="5" id="KW-1185">Reference proteome</keyword>
<feature type="domain" description="ATPase AAA-type core" evidence="2">
    <location>
        <begin position="43"/>
        <end position="139"/>
    </location>
</feature>
<dbReference type="Pfam" id="PF00004">
    <property type="entry name" value="AAA"/>
    <property type="match status" value="1"/>
</dbReference>
<sequence>MCCGIHEETVVPDYMRYVGSLNASFLFLIPTIGDIGETAPIIEKNLEKNFQLAHKWGCVLLLDEADVFLAKRGGDDMQRNSLVSGMINVPAVVRWLKLTSDLVFLRVLEYYSGILFLTTNRVGMIDPAFKSRIHISLYYPPLDEESTMKVWAVNIERIKANAKRYVVDEREILEFAAHHYRANTRASRWNGRQIRNAFQTAIALAEYDVGDRMRKALEEGVTSSMPEKSARRARLTREHFNTVAVVSSHFDHYIKEVYGGRDEADRARDDSMRRDDWGESFAQIRPPYSRSASPGLYRPAPQRPLGQDVFNYSANNIRVPSAFEESSSFDESIQQTLSEYVVRRPSSQSDGGYRQTQKTRHGSTMMGQLNRAPPNALGPDAGAQYQQPLGSHSRANSQTMGYGRPSIEIGQDFAPGLGSEYDEQRMPVGP</sequence>
<evidence type="ECO:0000259" key="3">
    <source>
        <dbReference type="Pfam" id="PF23232"/>
    </source>
</evidence>
<proteinExistence type="predicted"/>
<dbReference type="PANTHER" id="PTHR46411:SF3">
    <property type="entry name" value="AAA+ ATPASE DOMAIN-CONTAINING PROTEIN"/>
    <property type="match status" value="1"/>
</dbReference>
<dbReference type="PANTHER" id="PTHR46411">
    <property type="entry name" value="FAMILY ATPASE, PUTATIVE-RELATED"/>
    <property type="match status" value="1"/>
</dbReference>
<feature type="compositionally biased region" description="Basic and acidic residues" evidence="1">
    <location>
        <begin position="262"/>
        <end position="277"/>
    </location>
</feature>
<feature type="domain" description="AAA+ ATPase lid" evidence="3">
    <location>
        <begin position="142"/>
        <end position="259"/>
    </location>
</feature>
<dbReference type="Gene3D" id="3.40.50.300">
    <property type="entry name" value="P-loop containing nucleotide triphosphate hydrolases"/>
    <property type="match status" value="1"/>
</dbReference>
<evidence type="ECO:0000313" key="5">
    <source>
        <dbReference type="Proteomes" id="UP000750711"/>
    </source>
</evidence>
<feature type="compositionally biased region" description="Polar residues" evidence="1">
    <location>
        <begin position="345"/>
        <end position="356"/>
    </location>
</feature>
<evidence type="ECO:0000256" key="1">
    <source>
        <dbReference type="SAM" id="MobiDB-lite"/>
    </source>
</evidence>
<dbReference type="AlphaFoldDB" id="A0A9P8LI98"/>
<feature type="region of interest" description="Disordered" evidence="1">
    <location>
        <begin position="343"/>
        <end position="430"/>
    </location>
</feature>
<feature type="compositionally biased region" description="Polar residues" evidence="1">
    <location>
        <begin position="384"/>
        <end position="400"/>
    </location>
</feature>
<accession>A0A9P8LI98</accession>
<name>A0A9P8LI98_9PEZI</name>
<comment type="caution">
    <text evidence="4">The sequence shown here is derived from an EMBL/GenBank/DDBJ whole genome shotgun (WGS) entry which is preliminary data.</text>
</comment>
<protein>
    <recommendedName>
        <fullName evidence="6">ATPase AAA-type core domain-containing protein</fullName>
    </recommendedName>
</protein>
<evidence type="ECO:0000259" key="2">
    <source>
        <dbReference type="Pfam" id="PF00004"/>
    </source>
</evidence>
<reference evidence="4" key="1">
    <citation type="submission" date="2021-03" db="EMBL/GenBank/DDBJ databases">
        <title>Comparative genomics and phylogenomic investigation of the class Geoglossomycetes provide insights into ecological specialization and systematics.</title>
        <authorList>
            <person name="Melie T."/>
            <person name="Pirro S."/>
            <person name="Miller A.N."/>
            <person name="Quandt A."/>
        </authorList>
    </citation>
    <scope>NUCLEOTIDE SEQUENCE</scope>
    <source>
        <strain evidence="4">CAQ_001_2017</strain>
    </source>
</reference>